<gene>
    <name evidence="2" type="ORF">EOE48_19920</name>
</gene>
<protein>
    <recommendedName>
        <fullName evidence="4">Motility protein</fullName>
    </recommendedName>
</protein>
<organism evidence="2 3">
    <name type="scientific">Methylobacterium oryzihabitans</name>
    <dbReference type="NCBI Taxonomy" id="2499852"/>
    <lineage>
        <taxon>Bacteria</taxon>
        <taxon>Pseudomonadati</taxon>
        <taxon>Pseudomonadota</taxon>
        <taxon>Alphaproteobacteria</taxon>
        <taxon>Hyphomicrobiales</taxon>
        <taxon>Methylobacteriaceae</taxon>
        <taxon>Methylobacterium</taxon>
    </lineage>
</organism>
<reference evidence="2 3" key="1">
    <citation type="submission" date="2019-01" db="EMBL/GenBank/DDBJ databases">
        <authorList>
            <person name="Chen W.-M."/>
        </authorList>
    </citation>
    <scope>NUCLEOTIDE SEQUENCE [LARGE SCALE GENOMIC DNA]</scope>
    <source>
        <strain evidence="2 3">TER-1</strain>
    </source>
</reference>
<keyword evidence="3" id="KW-1185">Reference proteome</keyword>
<evidence type="ECO:0000313" key="3">
    <source>
        <dbReference type="Proteomes" id="UP000286997"/>
    </source>
</evidence>
<dbReference type="RefSeq" id="WP_127732392.1">
    <property type="nucleotide sequence ID" value="NZ_SACP01000022.1"/>
</dbReference>
<feature type="region of interest" description="Disordered" evidence="1">
    <location>
        <begin position="43"/>
        <end position="62"/>
    </location>
</feature>
<accession>A0A437NZ78</accession>
<evidence type="ECO:0000256" key="1">
    <source>
        <dbReference type="SAM" id="MobiDB-lite"/>
    </source>
</evidence>
<comment type="caution">
    <text evidence="2">The sequence shown here is derived from an EMBL/GenBank/DDBJ whole genome shotgun (WGS) entry which is preliminary data.</text>
</comment>
<evidence type="ECO:0008006" key="4">
    <source>
        <dbReference type="Google" id="ProtNLM"/>
    </source>
</evidence>
<dbReference type="Proteomes" id="UP000286997">
    <property type="component" value="Unassembled WGS sequence"/>
</dbReference>
<name>A0A437NZ78_9HYPH</name>
<evidence type="ECO:0000313" key="2">
    <source>
        <dbReference type="EMBL" id="RVU15304.1"/>
    </source>
</evidence>
<sequence length="62" mass="6223">MSSLAAAATQMMASAVNQQVGTAVLRQQFASQRAVADLVAQTAASAAPPAPAGQGQVVDRRV</sequence>
<dbReference type="EMBL" id="SACP01000022">
    <property type="protein sequence ID" value="RVU15304.1"/>
    <property type="molecule type" value="Genomic_DNA"/>
</dbReference>
<dbReference type="AlphaFoldDB" id="A0A437NZ78"/>
<proteinExistence type="predicted"/>